<dbReference type="InterPro" id="IPR000983">
    <property type="entry name" value="Bac_GSPG_pilin"/>
</dbReference>
<dbReference type="InterPro" id="IPR045584">
    <property type="entry name" value="Pilin-like"/>
</dbReference>
<dbReference type="Pfam" id="PF07963">
    <property type="entry name" value="N_methyl"/>
    <property type="match status" value="1"/>
</dbReference>
<dbReference type="RefSeq" id="WP_100255988.1">
    <property type="nucleotide sequence ID" value="NZ_CP011797.1"/>
</dbReference>
<name>A0A2K8KQL1_9GAMM</name>
<keyword evidence="2" id="KW-0472">Membrane</keyword>
<dbReference type="Pfam" id="PF16732">
    <property type="entry name" value="ComP_DUS"/>
    <property type="match status" value="1"/>
</dbReference>
<accession>A0A2K8KQL1</accession>
<dbReference type="PRINTS" id="PR00813">
    <property type="entry name" value="BCTERIALGSPG"/>
</dbReference>
<proteinExistence type="predicted"/>
<dbReference type="PANTHER" id="PTHR30093">
    <property type="entry name" value="GENERAL SECRETION PATHWAY PROTEIN G"/>
    <property type="match status" value="1"/>
</dbReference>
<organism evidence="3 4">
    <name type="scientific">Reinekea forsetii</name>
    <dbReference type="NCBI Taxonomy" id="1336806"/>
    <lineage>
        <taxon>Bacteria</taxon>
        <taxon>Pseudomonadati</taxon>
        <taxon>Pseudomonadota</taxon>
        <taxon>Gammaproteobacteria</taxon>
        <taxon>Oceanospirillales</taxon>
        <taxon>Saccharospirillaceae</taxon>
        <taxon>Reinekea</taxon>
    </lineage>
</organism>
<evidence type="ECO:0000313" key="4">
    <source>
        <dbReference type="Proteomes" id="UP000229757"/>
    </source>
</evidence>
<sequence length="152" mass="16563">MKQQTAGFTLMELMISVAIIGILAAFAFPRYMQFVDNAHRNDAQAALISLAAHLERRFTENNSYCDSGSVVETDCGAAASGDKGKPTFFAQTVPLDGGTPIYNLTIESVSATTFEVRAVRVAGQRMANDDCGDFTYTQTGRKDQVNETETCW</sequence>
<dbReference type="PANTHER" id="PTHR30093:SF47">
    <property type="entry name" value="TYPE IV PILUS NON-CORE MINOR PILIN PILE"/>
    <property type="match status" value="1"/>
</dbReference>
<dbReference type="Gene3D" id="3.30.700.10">
    <property type="entry name" value="Glycoprotein, Type 4 Pilin"/>
    <property type="match status" value="1"/>
</dbReference>
<dbReference type="GO" id="GO:0015628">
    <property type="term" value="P:protein secretion by the type II secretion system"/>
    <property type="evidence" value="ECO:0007669"/>
    <property type="project" value="InterPro"/>
</dbReference>
<keyword evidence="2" id="KW-0812">Transmembrane</keyword>
<dbReference type="SUPFAM" id="SSF54523">
    <property type="entry name" value="Pili subunits"/>
    <property type="match status" value="1"/>
</dbReference>
<keyword evidence="1" id="KW-0488">Methylation</keyword>
<dbReference type="EMBL" id="CP011797">
    <property type="protein sequence ID" value="ATX75594.1"/>
    <property type="molecule type" value="Genomic_DNA"/>
</dbReference>
<dbReference type="NCBIfam" id="TIGR02532">
    <property type="entry name" value="IV_pilin_GFxxxE"/>
    <property type="match status" value="1"/>
</dbReference>
<dbReference type="AlphaFoldDB" id="A0A2K8KQL1"/>
<protein>
    <submittedName>
        <fullName evidence="3">Type IV pilus biogenesis protein PilE</fullName>
    </submittedName>
</protein>
<keyword evidence="4" id="KW-1185">Reference proteome</keyword>
<feature type="transmembrane region" description="Helical" evidence="2">
    <location>
        <begin position="6"/>
        <end position="28"/>
    </location>
</feature>
<dbReference type="InterPro" id="IPR031982">
    <property type="entry name" value="PilE-like"/>
</dbReference>
<evidence type="ECO:0000256" key="1">
    <source>
        <dbReference type="ARBA" id="ARBA00022481"/>
    </source>
</evidence>
<reference evidence="3 4" key="1">
    <citation type="journal article" date="2017" name="Environ. Microbiol.">
        <title>Genomic and physiological analyses of 'Reinekea forsetii' reveal a versatile opportunistic lifestyle during spring algae blooms.</title>
        <authorList>
            <person name="Avci B."/>
            <person name="Hahnke R.L."/>
            <person name="Chafee M."/>
            <person name="Fischer T."/>
            <person name="Gruber-Vodicka H."/>
            <person name="Tegetmeyer H.E."/>
            <person name="Harder J."/>
            <person name="Fuchs B.M."/>
            <person name="Amann R.I."/>
            <person name="Teeling H."/>
        </authorList>
    </citation>
    <scope>NUCLEOTIDE SEQUENCE [LARGE SCALE GENOMIC DNA]</scope>
    <source>
        <strain evidence="3 4">Hel1_31_D35</strain>
    </source>
</reference>
<dbReference type="OrthoDB" id="5296638at2"/>
<dbReference type="InterPro" id="IPR012902">
    <property type="entry name" value="N_methyl_site"/>
</dbReference>
<dbReference type="GO" id="GO:0043683">
    <property type="term" value="P:type IV pilus assembly"/>
    <property type="evidence" value="ECO:0007669"/>
    <property type="project" value="InterPro"/>
</dbReference>
<gene>
    <name evidence="3" type="primary">pilE</name>
    <name evidence="3" type="ORF">REIFOR_00419</name>
</gene>
<evidence type="ECO:0000313" key="3">
    <source>
        <dbReference type="EMBL" id="ATX75594.1"/>
    </source>
</evidence>
<evidence type="ECO:0000256" key="2">
    <source>
        <dbReference type="SAM" id="Phobius"/>
    </source>
</evidence>
<dbReference type="GO" id="GO:0015627">
    <property type="term" value="C:type II protein secretion system complex"/>
    <property type="evidence" value="ECO:0007669"/>
    <property type="project" value="InterPro"/>
</dbReference>
<keyword evidence="2" id="KW-1133">Transmembrane helix</keyword>
<dbReference type="KEGG" id="rfo:REIFOR_00419"/>
<dbReference type="Proteomes" id="UP000229757">
    <property type="component" value="Chromosome"/>
</dbReference>